<dbReference type="GO" id="GO:0032259">
    <property type="term" value="P:methylation"/>
    <property type="evidence" value="ECO:0007669"/>
    <property type="project" value="UniProtKB-KW"/>
</dbReference>
<dbReference type="SUPFAM" id="SSF53335">
    <property type="entry name" value="S-adenosyl-L-methionine-dependent methyltransferases"/>
    <property type="match status" value="2"/>
</dbReference>
<dbReference type="AlphaFoldDB" id="A0AAD1TCE6"/>
<dbReference type="NCBIfam" id="NF041360">
    <property type="entry name" value="GntF_guanitoxin"/>
    <property type="match status" value="2"/>
</dbReference>
<dbReference type="InterPro" id="IPR000940">
    <property type="entry name" value="NNMT_TEMT_trans"/>
</dbReference>
<sequence>MVHDNEQERYINEFDPKDYYETYYNPKSGALVGEWTHFIIKNLHEIFSTGEIVGDTLIDFGAGPAIYDLLSACEVYKNIITSDFLEQNRVELNKWLKKDPEAFDWTPVVKLVCELEGNSDNCEKKEEKLRKAVTLVLKCDALKNNPFEPIVLEPADCLVSCLCLESPCVDAAAYCHTLKNFMDLLKPGGYIIIQSVLNSTFYYVGNKRFSSLTMTKEEIETAFKEAGYEIKRMDVVPREDRSRMDLSDFKNYYCVLARKPVTAVGPTPSHSDFFHPLLADCCSFLHFINVLFVCAGSATLLSAFVDKSVGTMDTPFSGPETYMQEFNSKDYYESYYSSNKGELRGEWTDFVLRNFHEIFSSGDVKGDTLIDVGAGPSIYDLLSACEVFTNIITSDFLEQNLTELKKWLTKDSNMLDWTPCVKFVCDLEGKSANLVDKEEKLRKNVKQVLKCDVLKKNPFEPLVLPSADCLISCLCLETACKDVATYCNTLKNFMDLLKPGGHIILQSALNGTFYYVGGKKFYGLTITKEEIEKAFTEAGYEIVKLEVKEREDKSRLDISDFEGVYCIHARKPCSL</sequence>
<gene>
    <name evidence="5" type="ORF">PECUL_23A050025</name>
</gene>
<evidence type="ECO:0000256" key="2">
    <source>
        <dbReference type="ARBA" id="ARBA00022603"/>
    </source>
</evidence>
<dbReference type="GO" id="GO:0008170">
    <property type="term" value="F:N-methyltransferase activity"/>
    <property type="evidence" value="ECO:0007669"/>
    <property type="project" value="TreeGrafter"/>
</dbReference>
<evidence type="ECO:0000313" key="5">
    <source>
        <dbReference type="EMBL" id="CAH2320152.1"/>
    </source>
</evidence>
<evidence type="ECO:0000256" key="3">
    <source>
        <dbReference type="ARBA" id="ARBA00022679"/>
    </source>
</evidence>
<dbReference type="InterPro" id="IPR053384">
    <property type="entry name" value="SAM-dep_methyltransferase"/>
</dbReference>
<keyword evidence="2" id="KW-0489">Methyltransferase</keyword>
<protein>
    <submittedName>
        <fullName evidence="5">Nicotinamide N-methyltransferase-like</fullName>
    </submittedName>
</protein>
<reference evidence="5" key="1">
    <citation type="submission" date="2022-03" db="EMBL/GenBank/DDBJ databases">
        <authorList>
            <person name="Alioto T."/>
            <person name="Alioto T."/>
            <person name="Gomez Garrido J."/>
        </authorList>
    </citation>
    <scope>NUCLEOTIDE SEQUENCE</scope>
</reference>
<dbReference type="Proteomes" id="UP001295444">
    <property type="component" value="Chromosome 10"/>
</dbReference>
<name>A0AAD1TCE6_PELCU</name>
<dbReference type="InterPro" id="IPR029063">
    <property type="entry name" value="SAM-dependent_MTases_sf"/>
</dbReference>
<organism evidence="5 6">
    <name type="scientific">Pelobates cultripes</name>
    <name type="common">Western spadefoot toad</name>
    <dbReference type="NCBI Taxonomy" id="61616"/>
    <lineage>
        <taxon>Eukaryota</taxon>
        <taxon>Metazoa</taxon>
        <taxon>Chordata</taxon>
        <taxon>Craniata</taxon>
        <taxon>Vertebrata</taxon>
        <taxon>Euteleostomi</taxon>
        <taxon>Amphibia</taxon>
        <taxon>Batrachia</taxon>
        <taxon>Anura</taxon>
        <taxon>Pelobatoidea</taxon>
        <taxon>Pelobatidae</taxon>
        <taxon>Pelobates</taxon>
    </lineage>
</organism>
<dbReference type="PROSITE" id="PS51681">
    <property type="entry name" value="SAM_MT_NNMT_PNMT_TEMT"/>
    <property type="match status" value="2"/>
</dbReference>
<evidence type="ECO:0000313" key="6">
    <source>
        <dbReference type="Proteomes" id="UP001295444"/>
    </source>
</evidence>
<proteinExistence type="inferred from homology"/>
<dbReference type="GO" id="GO:0008757">
    <property type="term" value="F:S-adenosylmethionine-dependent methyltransferase activity"/>
    <property type="evidence" value="ECO:0007669"/>
    <property type="project" value="UniProtKB-ARBA"/>
</dbReference>
<dbReference type="PANTHER" id="PTHR10867:SF32">
    <property type="entry name" value="NICOTINAMIDE N-METHYLTRANSFERASE"/>
    <property type="match status" value="1"/>
</dbReference>
<keyword evidence="3" id="KW-0808">Transferase</keyword>
<evidence type="ECO:0000256" key="1">
    <source>
        <dbReference type="ARBA" id="ARBA00007996"/>
    </source>
</evidence>
<dbReference type="Pfam" id="PF01234">
    <property type="entry name" value="NNMT_PNMT_TEMT"/>
    <property type="match status" value="2"/>
</dbReference>
<comment type="similarity">
    <text evidence="1">Belongs to the class I-like SAM-binding methyltransferase superfamily. NNMT/PNMT/TEMT family.</text>
</comment>
<dbReference type="PANTHER" id="PTHR10867">
    <property type="entry name" value="NNMT/PNMT/TEMT FAMILY MEMBER"/>
    <property type="match status" value="1"/>
</dbReference>
<evidence type="ECO:0000256" key="4">
    <source>
        <dbReference type="ARBA" id="ARBA00022691"/>
    </source>
</evidence>
<keyword evidence="6" id="KW-1185">Reference proteome</keyword>
<dbReference type="GO" id="GO:0005829">
    <property type="term" value="C:cytosol"/>
    <property type="evidence" value="ECO:0007669"/>
    <property type="project" value="TreeGrafter"/>
</dbReference>
<accession>A0AAD1TCE6</accession>
<dbReference type="Gene3D" id="3.40.50.150">
    <property type="entry name" value="Vaccinia Virus protein VP39"/>
    <property type="match status" value="2"/>
</dbReference>
<keyword evidence="4" id="KW-0949">S-adenosyl-L-methionine</keyword>
<dbReference type="FunFam" id="3.40.50.150:FF:000065">
    <property type="entry name" value="Phenylethanolamine N-methyltransferase"/>
    <property type="match status" value="2"/>
</dbReference>
<dbReference type="EMBL" id="OW240921">
    <property type="protein sequence ID" value="CAH2320152.1"/>
    <property type="molecule type" value="Genomic_DNA"/>
</dbReference>